<keyword evidence="1" id="KW-1185">Reference proteome</keyword>
<reference evidence="2" key="1">
    <citation type="submission" date="2022-11" db="UniProtKB">
        <authorList>
            <consortium name="WormBaseParasite"/>
        </authorList>
    </citation>
    <scope>IDENTIFICATION</scope>
</reference>
<dbReference type="AlphaFoldDB" id="A0A915INH8"/>
<name>A0A915INH8_ROMCU</name>
<dbReference type="WBParaSite" id="nRc.2.0.1.t15537-RA">
    <property type="protein sequence ID" value="nRc.2.0.1.t15537-RA"/>
    <property type="gene ID" value="nRc.2.0.1.g15537"/>
</dbReference>
<evidence type="ECO:0000313" key="1">
    <source>
        <dbReference type="Proteomes" id="UP000887565"/>
    </source>
</evidence>
<organism evidence="1 2">
    <name type="scientific">Romanomermis culicivorax</name>
    <name type="common">Nematode worm</name>
    <dbReference type="NCBI Taxonomy" id="13658"/>
    <lineage>
        <taxon>Eukaryota</taxon>
        <taxon>Metazoa</taxon>
        <taxon>Ecdysozoa</taxon>
        <taxon>Nematoda</taxon>
        <taxon>Enoplea</taxon>
        <taxon>Dorylaimia</taxon>
        <taxon>Mermithida</taxon>
        <taxon>Mermithoidea</taxon>
        <taxon>Mermithidae</taxon>
        <taxon>Romanomermis</taxon>
    </lineage>
</organism>
<evidence type="ECO:0000313" key="2">
    <source>
        <dbReference type="WBParaSite" id="nRc.2.0.1.t15537-RA"/>
    </source>
</evidence>
<dbReference type="Proteomes" id="UP000887565">
    <property type="component" value="Unplaced"/>
</dbReference>
<sequence>MDDQIDENNAFQHSRRFQLAAAPKSCRVLEETEKEKKNPDVGHNQLCAPMDALSVETVTSKRNMLKIAENGTKPIRAYRKGLASIPRIFENQDFVNQLRLASPTFDSMRSMLYRNCLLLWFVTEQKSSNIRDFLQRNMERNYKGIKRWVKLIKALAFLPSDLVSETWNHWLVNPPNGLDQVALIRFQEFVDYVVKYTIDSAKGELISLFSQMICSVKRYVWPSDTVSQTVIFYHYEKYTIGSAKQEFTSLFDQTVRSANRCSSTVAYYTTYTKHRAPVVGDTLNMVRPYFDSSLDKMSSTTAFDSLPISSSNSMIFGRSANRAVTFSKNFRAEFHGTPSAHMTLPLNSFRTVAFKKHIYYNVQEHSSY</sequence>
<proteinExistence type="predicted"/>
<accession>A0A915INH8</accession>
<protein>
    <submittedName>
        <fullName evidence="2">Uncharacterized protein</fullName>
    </submittedName>
</protein>